<evidence type="ECO:0000256" key="4">
    <source>
        <dbReference type="ARBA" id="ARBA00022803"/>
    </source>
</evidence>
<reference evidence="9" key="3">
    <citation type="submission" date="2025-08" db="UniProtKB">
        <authorList>
            <consortium name="Ensembl"/>
        </authorList>
    </citation>
    <scope>IDENTIFICATION</scope>
</reference>
<dbReference type="GO" id="GO:0036126">
    <property type="term" value="C:sperm flagellum"/>
    <property type="evidence" value="ECO:0007669"/>
    <property type="project" value="TreeGrafter"/>
</dbReference>
<keyword evidence="2" id="KW-0963">Cytoplasm</keyword>
<evidence type="ECO:0000256" key="7">
    <source>
        <dbReference type="PROSITE-ProRule" id="PRU00339"/>
    </source>
</evidence>
<protein>
    <recommendedName>
        <fullName evidence="5">Tetratricopeptide repeat protein 29</fullName>
    </recommendedName>
</protein>
<evidence type="ECO:0000256" key="8">
    <source>
        <dbReference type="SAM" id="MobiDB-lite"/>
    </source>
</evidence>
<dbReference type="Ensembl" id="ENSELUT00000009795.3">
    <property type="protein sequence ID" value="ENSELUP00000029857.3"/>
    <property type="gene ID" value="ENSELUG00000006899.3"/>
</dbReference>
<evidence type="ECO:0000313" key="9">
    <source>
        <dbReference type="Ensembl" id="ENSELUP00000029857.3"/>
    </source>
</evidence>
<keyword evidence="10" id="KW-1185">Reference proteome</keyword>
<reference evidence="9" key="4">
    <citation type="submission" date="2025-09" db="UniProtKB">
        <authorList>
            <consortium name="Ensembl"/>
        </authorList>
    </citation>
    <scope>IDENTIFICATION</scope>
</reference>
<dbReference type="PANTHER" id="PTHR46630">
    <property type="entry name" value="TETRATRICOPEPTIDE REPEAT PROTEIN 29"/>
    <property type="match status" value="1"/>
</dbReference>
<evidence type="ECO:0000256" key="3">
    <source>
        <dbReference type="ARBA" id="ARBA00022737"/>
    </source>
</evidence>
<dbReference type="GO" id="GO:0005737">
    <property type="term" value="C:cytoplasm"/>
    <property type="evidence" value="ECO:0007669"/>
    <property type="project" value="UniProtKB-SubCell"/>
</dbReference>
<evidence type="ECO:0000256" key="2">
    <source>
        <dbReference type="ARBA" id="ARBA00022490"/>
    </source>
</evidence>
<feature type="region of interest" description="Disordered" evidence="8">
    <location>
        <begin position="1"/>
        <end position="52"/>
    </location>
</feature>
<comment type="subcellular location">
    <subcellularLocation>
        <location evidence="1">Cytoplasm</location>
    </subcellularLocation>
</comment>
<dbReference type="STRING" id="8010.ENSELUP00000029857"/>
<keyword evidence="4 7" id="KW-0802">TPR repeat</keyword>
<dbReference type="AlphaFoldDB" id="A0A3P8ZND5"/>
<dbReference type="Bgee" id="ENSELUG00000006899">
    <property type="expression patterns" value="Expressed in mesonephros and 11 other cell types or tissues"/>
</dbReference>
<dbReference type="SUPFAM" id="SSF48452">
    <property type="entry name" value="TPR-like"/>
    <property type="match status" value="1"/>
</dbReference>
<dbReference type="InterPro" id="IPR011990">
    <property type="entry name" value="TPR-like_helical_dom_sf"/>
</dbReference>
<feature type="compositionally biased region" description="Basic and acidic residues" evidence="8">
    <location>
        <begin position="18"/>
        <end position="31"/>
    </location>
</feature>
<dbReference type="GO" id="GO:0003341">
    <property type="term" value="P:cilium movement"/>
    <property type="evidence" value="ECO:0007669"/>
    <property type="project" value="TreeGrafter"/>
</dbReference>
<accession>A0A3P8ZND5</accession>
<organism evidence="9 10">
    <name type="scientific">Esox lucius</name>
    <name type="common">Northern pike</name>
    <dbReference type="NCBI Taxonomy" id="8010"/>
    <lineage>
        <taxon>Eukaryota</taxon>
        <taxon>Metazoa</taxon>
        <taxon>Chordata</taxon>
        <taxon>Craniata</taxon>
        <taxon>Vertebrata</taxon>
        <taxon>Euteleostomi</taxon>
        <taxon>Actinopterygii</taxon>
        <taxon>Neopterygii</taxon>
        <taxon>Teleostei</taxon>
        <taxon>Protacanthopterygii</taxon>
        <taxon>Esociformes</taxon>
        <taxon>Esocidae</taxon>
        <taxon>Esox</taxon>
    </lineage>
</organism>
<dbReference type="PANTHER" id="PTHR46630:SF1">
    <property type="entry name" value="TETRATRICOPEPTIDE REPEAT PROTEIN 29"/>
    <property type="match status" value="1"/>
</dbReference>
<dbReference type="InterPro" id="IPR019734">
    <property type="entry name" value="TPR_rpt"/>
</dbReference>
<evidence type="ECO:0000256" key="5">
    <source>
        <dbReference type="ARBA" id="ARBA00040665"/>
    </source>
</evidence>
<evidence type="ECO:0000256" key="1">
    <source>
        <dbReference type="ARBA" id="ARBA00004496"/>
    </source>
</evidence>
<evidence type="ECO:0000256" key="6">
    <source>
        <dbReference type="ARBA" id="ARBA00044739"/>
    </source>
</evidence>
<evidence type="ECO:0000313" key="10">
    <source>
        <dbReference type="Proteomes" id="UP000265140"/>
    </source>
</evidence>
<keyword evidence="3" id="KW-0677">Repeat</keyword>
<dbReference type="OMA" id="QLAWMSG"/>
<reference evidence="9" key="2">
    <citation type="submission" date="2020-02" db="EMBL/GenBank/DDBJ databases">
        <title>Esox lucius (northern pike) genome, fEsoLuc1, primary haplotype.</title>
        <authorList>
            <person name="Myers G."/>
            <person name="Karagic N."/>
            <person name="Meyer A."/>
            <person name="Pippel M."/>
            <person name="Reichard M."/>
            <person name="Winkler S."/>
            <person name="Tracey A."/>
            <person name="Sims Y."/>
            <person name="Howe K."/>
            <person name="Rhie A."/>
            <person name="Formenti G."/>
            <person name="Durbin R."/>
            <person name="Fedrigo O."/>
            <person name="Jarvis E.D."/>
        </authorList>
    </citation>
    <scope>NUCLEOTIDE SEQUENCE [LARGE SCALE GENOMIC DNA]</scope>
</reference>
<comment type="function">
    <text evidence="6">Axonemal protein which is implicated in axonemal and/or peri-axonemal structure assembly and regulates flagellum assembly and beating and therefore sperm motility.</text>
</comment>
<dbReference type="SMART" id="SM00028">
    <property type="entry name" value="TPR"/>
    <property type="match status" value="4"/>
</dbReference>
<dbReference type="Gene3D" id="1.25.40.10">
    <property type="entry name" value="Tetratricopeptide repeat domain"/>
    <property type="match status" value="2"/>
</dbReference>
<dbReference type="InterPro" id="IPR051476">
    <property type="entry name" value="Bac_ResReg_Asp_Phosphatase"/>
</dbReference>
<dbReference type="Proteomes" id="UP000265140">
    <property type="component" value="Chromosome 24"/>
</dbReference>
<dbReference type="PROSITE" id="PS50005">
    <property type="entry name" value="TPR"/>
    <property type="match status" value="1"/>
</dbReference>
<reference evidence="10" key="1">
    <citation type="journal article" date="2014" name="PLoS ONE">
        <title>The genome and linkage map of the northern pike (Esox lucius): conserved synteny revealed between the salmonid sister group and the Neoteleostei.</title>
        <authorList>
            <person name="Rondeau E.B."/>
            <person name="Minkley D.R."/>
            <person name="Leong J.S."/>
            <person name="Messmer A.M."/>
            <person name="Jantzen J.R."/>
            <person name="von Schalburg K.R."/>
            <person name="Lemon C."/>
            <person name="Bird N.H."/>
            <person name="Koop B.F."/>
        </authorList>
    </citation>
    <scope>NUCLEOTIDE SEQUENCE</scope>
</reference>
<gene>
    <name evidence="9" type="primary">TTC29</name>
</gene>
<dbReference type="Pfam" id="PF13181">
    <property type="entry name" value="TPR_8"/>
    <property type="match status" value="2"/>
</dbReference>
<dbReference type="InParanoid" id="A0A3P8ZND5"/>
<name>A0A3P8ZND5_ESOLU</name>
<sequence length="541" mass="61055">MSASVARRQKVNFLPDINKPEKRSPAHERTSPRPRSRIQNKKKENEPKSTGIIQTPTISKDEVAMFRSSVWKNTCVELLRGGFHRSFSELSSLLRHWKEVREAAGPGSVIWQQISLEEQPTKLHTLQHYLTRAETAQRAGVWSEVYDNQLCLAQYFRDTDDMWLSSHFYQASLASAQRVKMDGGRKEAEASSNMGRVYMEEGQLDSAREIYERFYKLTAGQSWRDDGGVCLHTQACQSLCGVYTQLANLLLQADDHRPAIQTLNKAFQRAKEAGDRRVEGEVAYRLGLAYQCVGDQVTAKCFLNMYLEISTLLGDADRLGKAYKAIAKSLECEGKLNETLQYLEKFAEVSQSNNQHHHLEEACMCLGVIFTSRGQYDRGCAYFERAYEIARDLDEVPLVQRAQVCVGSAKAHSLIRKFSHHIETASHSNLRLLTAWKDRREDVFSDTTSQNTSTQQTCETSQNSSTQQTCETSQNSSTQQTCETSQNSSTQQTCETSQNSSTQQTCETSQNSSTQQTCETSQNTSTQQTCETSQNSSTQQT</sequence>
<feature type="repeat" description="TPR" evidence="7">
    <location>
        <begin position="188"/>
        <end position="221"/>
    </location>
</feature>
<dbReference type="GeneTree" id="ENSGT00390000008611"/>
<proteinExistence type="predicted"/>